<feature type="region of interest" description="Disordered" evidence="1">
    <location>
        <begin position="36"/>
        <end position="55"/>
    </location>
</feature>
<evidence type="ECO:0000313" key="3">
    <source>
        <dbReference type="Proteomes" id="UP001189624"/>
    </source>
</evidence>
<reference evidence="2" key="1">
    <citation type="submission" date="2023-10" db="EMBL/GenBank/DDBJ databases">
        <authorList>
            <person name="Domelevo Entfellner J.-B."/>
        </authorList>
    </citation>
    <scope>NUCLEOTIDE SEQUENCE</scope>
</reference>
<organism evidence="2 3">
    <name type="scientific">Sphenostylis stenocarpa</name>
    <dbReference type="NCBI Taxonomy" id="92480"/>
    <lineage>
        <taxon>Eukaryota</taxon>
        <taxon>Viridiplantae</taxon>
        <taxon>Streptophyta</taxon>
        <taxon>Embryophyta</taxon>
        <taxon>Tracheophyta</taxon>
        <taxon>Spermatophyta</taxon>
        <taxon>Magnoliopsida</taxon>
        <taxon>eudicotyledons</taxon>
        <taxon>Gunneridae</taxon>
        <taxon>Pentapetalae</taxon>
        <taxon>rosids</taxon>
        <taxon>fabids</taxon>
        <taxon>Fabales</taxon>
        <taxon>Fabaceae</taxon>
        <taxon>Papilionoideae</taxon>
        <taxon>50 kb inversion clade</taxon>
        <taxon>NPAAA clade</taxon>
        <taxon>indigoferoid/millettioid clade</taxon>
        <taxon>Phaseoleae</taxon>
        <taxon>Sphenostylis</taxon>
    </lineage>
</organism>
<proteinExistence type="predicted"/>
<sequence>MHTKKVTKQRFYTSHINEASQRRTIDVRNLVDTFEEDNKNEKNGKEGKEREEERGGFCGVRGRQVSAGKGTRGFPFCVVIALSAVSHSRASYSGPHPRAHCHLAIPSASFSTFLLFSDSSKLQTVYTASSFVPVCADGERGQRRFPHRFLSVYDMIPENECLRPKVTNRIRPKQLSVAENS</sequence>
<keyword evidence="3" id="KW-1185">Reference proteome</keyword>
<dbReference type="Gramene" id="rna-AYBTSS11_LOCUS16652">
    <property type="protein sequence ID" value="CAJ1956422.1"/>
    <property type="gene ID" value="gene-AYBTSS11_LOCUS16652"/>
</dbReference>
<evidence type="ECO:0000256" key="1">
    <source>
        <dbReference type="SAM" id="MobiDB-lite"/>
    </source>
</evidence>
<evidence type="ECO:0000313" key="2">
    <source>
        <dbReference type="EMBL" id="CAJ1956422.1"/>
    </source>
</evidence>
<accession>A0AA86SF87</accession>
<dbReference type="EMBL" id="OY731402">
    <property type="protein sequence ID" value="CAJ1956422.1"/>
    <property type="molecule type" value="Genomic_DNA"/>
</dbReference>
<name>A0AA86SF87_9FABA</name>
<gene>
    <name evidence="2" type="ORF">AYBTSS11_LOCUS16652</name>
</gene>
<protein>
    <submittedName>
        <fullName evidence="2">Uncharacterized protein</fullName>
    </submittedName>
</protein>
<dbReference type="AlphaFoldDB" id="A0AA86SF87"/>
<dbReference type="Proteomes" id="UP001189624">
    <property type="component" value="Chromosome 5"/>
</dbReference>